<evidence type="ECO:0000256" key="1">
    <source>
        <dbReference type="ARBA" id="ARBA00007677"/>
    </source>
</evidence>
<dbReference type="OrthoDB" id="439943at2759"/>
<dbReference type="PANTHER" id="PTHR31121:SF2">
    <property type="entry name" value="MANNOSYLTRANSFERASE KTR5-RELATED"/>
    <property type="match status" value="1"/>
</dbReference>
<feature type="chain" id="PRO_5015094153" description="Glycolipid 2-alpha-mannosyltransferase" evidence="5">
    <location>
        <begin position="38"/>
        <end position="429"/>
    </location>
</feature>
<evidence type="ECO:0000256" key="4">
    <source>
        <dbReference type="PIRSR" id="PIRSR018153-1"/>
    </source>
</evidence>
<dbReference type="RefSeq" id="XP_009217532.1">
    <property type="nucleotide sequence ID" value="XM_009219268.1"/>
</dbReference>
<keyword evidence="3" id="KW-0808">Transferase</keyword>
<dbReference type="InterPro" id="IPR029044">
    <property type="entry name" value="Nucleotide-diphossugar_trans"/>
</dbReference>
<dbReference type="eggNOG" id="KOG4472">
    <property type="taxonomic scope" value="Eukaryota"/>
</dbReference>
<dbReference type="GO" id="GO:0000032">
    <property type="term" value="P:cell wall mannoprotein biosynthetic process"/>
    <property type="evidence" value="ECO:0007669"/>
    <property type="project" value="TreeGrafter"/>
</dbReference>
<protein>
    <recommendedName>
        <fullName evidence="9">Glycolipid 2-alpha-mannosyltransferase</fullName>
    </recommendedName>
</protein>
<reference evidence="7" key="4">
    <citation type="journal article" date="2015" name="G3 (Bethesda)">
        <title>Genome sequences of three phytopathogenic species of the Magnaporthaceae family of fungi.</title>
        <authorList>
            <person name="Okagaki L.H."/>
            <person name="Nunes C.C."/>
            <person name="Sailsbery J."/>
            <person name="Clay B."/>
            <person name="Brown D."/>
            <person name="John T."/>
            <person name="Oh Y."/>
            <person name="Young N."/>
            <person name="Fitzgerald M."/>
            <person name="Haas B.J."/>
            <person name="Zeng Q."/>
            <person name="Young S."/>
            <person name="Adiconis X."/>
            <person name="Fan L."/>
            <person name="Levin J.Z."/>
            <person name="Mitchell T.K."/>
            <person name="Okubara P.A."/>
            <person name="Farman M.L."/>
            <person name="Kohn L.M."/>
            <person name="Birren B."/>
            <person name="Ma L.-J."/>
            <person name="Dean R.A."/>
        </authorList>
    </citation>
    <scope>NUCLEOTIDE SEQUENCE</scope>
    <source>
        <strain evidence="7">R3-111a-1</strain>
    </source>
</reference>
<evidence type="ECO:0000256" key="5">
    <source>
        <dbReference type="SAM" id="SignalP"/>
    </source>
</evidence>
<proteinExistence type="inferred from homology"/>
<comment type="similarity">
    <text evidence="1">Belongs to the glycosyltransferase 15 family.</text>
</comment>
<reference evidence="7" key="5">
    <citation type="submission" date="2018-04" db="UniProtKB">
        <authorList>
            <consortium name="EnsemblFungi"/>
        </authorList>
    </citation>
    <scope>IDENTIFICATION</scope>
    <source>
        <strain evidence="7">R3-111a-1</strain>
    </source>
</reference>
<dbReference type="Pfam" id="PF01793">
    <property type="entry name" value="Glyco_transf_15"/>
    <property type="match status" value="1"/>
</dbReference>
<feature type="active site" description="Nucleophile" evidence="4">
    <location>
        <position position="297"/>
    </location>
</feature>
<evidence type="ECO:0000313" key="7">
    <source>
        <dbReference type="EnsemblFungi" id="EJT81523"/>
    </source>
</evidence>
<evidence type="ECO:0000256" key="3">
    <source>
        <dbReference type="ARBA" id="ARBA00022679"/>
    </source>
</evidence>
<organism evidence="6">
    <name type="scientific">Gaeumannomyces tritici (strain R3-111a-1)</name>
    <name type="common">Wheat and barley take-all root rot fungus</name>
    <name type="synonym">Gaeumannomyces graminis var. tritici</name>
    <dbReference type="NCBI Taxonomy" id="644352"/>
    <lineage>
        <taxon>Eukaryota</taxon>
        <taxon>Fungi</taxon>
        <taxon>Dikarya</taxon>
        <taxon>Ascomycota</taxon>
        <taxon>Pezizomycotina</taxon>
        <taxon>Sordariomycetes</taxon>
        <taxon>Sordariomycetidae</taxon>
        <taxon>Magnaporthales</taxon>
        <taxon>Magnaporthaceae</taxon>
        <taxon>Gaeumannomyces</taxon>
    </lineage>
</organism>
<reference evidence="6" key="2">
    <citation type="submission" date="2010-07" db="EMBL/GenBank/DDBJ databases">
        <authorList>
            <consortium name="The Broad Institute Genome Sequencing Platform"/>
            <consortium name="Broad Institute Genome Sequencing Center for Infectious Disease"/>
            <person name="Ma L.-J."/>
            <person name="Dead R."/>
            <person name="Young S."/>
            <person name="Zeng Q."/>
            <person name="Koehrsen M."/>
            <person name="Alvarado L."/>
            <person name="Berlin A."/>
            <person name="Chapman S.B."/>
            <person name="Chen Z."/>
            <person name="Freedman E."/>
            <person name="Gellesch M."/>
            <person name="Goldberg J."/>
            <person name="Griggs A."/>
            <person name="Gujja S."/>
            <person name="Heilman E.R."/>
            <person name="Heiman D."/>
            <person name="Hepburn T."/>
            <person name="Howarth C."/>
            <person name="Jen D."/>
            <person name="Larson L."/>
            <person name="Mehta T."/>
            <person name="Neiman D."/>
            <person name="Pearson M."/>
            <person name="Roberts A."/>
            <person name="Saif S."/>
            <person name="Shea T."/>
            <person name="Shenoy N."/>
            <person name="Sisk P."/>
            <person name="Stolte C."/>
            <person name="Sykes S."/>
            <person name="Walk T."/>
            <person name="White J."/>
            <person name="Yandava C."/>
            <person name="Haas B."/>
            <person name="Nusbaum C."/>
            <person name="Birren B."/>
        </authorList>
    </citation>
    <scope>NUCLEOTIDE SEQUENCE</scope>
    <source>
        <strain evidence="6">R3-111a-1</strain>
    </source>
</reference>
<dbReference type="GO" id="GO:0016020">
    <property type="term" value="C:membrane"/>
    <property type="evidence" value="ECO:0007669"/>
    <property type="project" value="InterPro"/>
</dbReference>
<dbReference type="GO" id="GO:0000026">
    <property type="term" value="F:alpha-1,2-mannosyltransferase activity"/>
    <property type="evidence" value="ECO:0007669"/>
    <property type="project" value="TreeGrafter"/>
</dbReference>
<dbReference type="PIRSF" id="PIRSF018153">
    <property type="entry name" value="Glyco_trans_15"/>
    <property type="match status" value="1"/>
</dbReference>
<dbReference type="VEuPathDB" id="FungiDB:GGTG_01501"/>
<reference evidence="8" key="1">
    <citation type="submission" date="2010-07" db="EMBL/GenBank/DDBJ databases">
        <title>The genome sequence of Gaeumannomyces graminis var. tritici strain R3-111a-1.</title>
        <authorList>
            <consortium name="The Broad Institute Genome Sequencing Platform"/>
            <person name="Ma L.-J."/>
            <person name="Dead R."/>
            <person name="Young S."/>
            <person name="Zeng Q."/>
            <person name="Koehrsen M."/>
            <person name="Alvarado L."/>
            <person name="Berlin A."/>
            <person name="Chapman S.B."/>
            <person name="Chen Z."/>
            <person name="Freedman E."/>
            <person name="Gellesch M."/>
            <person name="Goldberg J."/>
            <person name="Griggs A."/>
            <person name="Gujja S."/>
            <person name="Heilman E.R."/>
            <person name="Heiman D."/>
            <person name="Hepburn T."/>
            <person name="Howarth C."/>
            <person name="Jen D."/>
            <person name="Larson L."/>
            <person name="Mehta T."/>
            <person name="Neiman D."/>
            <person name="Pearson M."/>
            <person name="Roberts A."/>
            <person name="Saif S."/>
            <person name="Shea T."/>
            <person name="Shenoy N."/>
            <person name="Sisk P."/>
            <person name="Stolte C."/>
            <person name="Sykes S."/>
            <person name="Walk T."/>
            <person name="White J."/>
            <person name="Yandava C."/>
            <person name="Haas B."/>
            <person name="Nusbaum C."/>
            <person name="Birren B."/>
        </authorList>
    </citation>
    <scope>NUCLEOTIDE SEQUENCE [LARGE SCALE GENOMIC DNA]</scope>
    <source>
        <strain evidence="8">R3-111a-1</strain>
    </source>
</reference>
<dbReference type="Gene3D" id="3.90.550.10">
    <property type="entry name" value="Spore Coat Polysaccharide Biosynthesis Protein SpsA, Chain A"/>
    <property type="match status" value="1"/>
</dbReference>
<dbReference type="InterPro" id="IPR002685">
    <property type="entry name" value="Glyco_trans_15"/>
</dbReference>
<keyword evidence="2" id="KW-0328">Glycosyltransferase</keyword>
<sequence>MLRQLRRRLPRRTHPLVRLSLWLAVPLLLEMLWHQRTYNVPRPERELDEPFLGTAGCQDPEAAAAAGQGREKAALVMLARNSELEQARHTVESVERRFNRWFHYPIVFLNDEPFSDAFVEALNATASGGARFETIPADQWTFPPWVDPAAARASIADQGARGVSHGGLEGYHHMCRFFSGKFYTLEALRGYRWYWRLEPDVDFTCSITYDPFAEMARRGKKYGFTISLWEERDTCPSLFRHMADWKEANGVETTPLWKAAVQASWAPWPLRRLGAWLSQRDRLGDLWSACHYWSNFEIADMDFFRGKQYQDLFQHLDSKGGFYFERWGDAAVHSIAVDMLLDSAQVHHFADIGYRHDSLYQCPANAAGGQLQGNRALGDDDKWAPEAEGGVGCRCECDGRARSRNHPGYCLNKLKAPNTRSRPWFTWFL</sequence>
<dbReference type="Proteomes" id="UP000006039">
    <property type="component" value="Unassembled WGS sequence"/>
</dbReference>
<gene>
    <name evidence="7" type="primary">20341959</name>
    <name evidence="6" type="ORF">GGTG_01501</name>
</gene>
<evidence type="ECO:0000256" key="2">
    <source>
        <dbReference type="ARBA" id="ARBA00022676"/>
    </source>
</evidence>
<dbReference type="SUPFAM" id="SSF53448">
    <property type="entry name" value="Nucleotide-diphospho-sugar transferases"/>
    <property type="match status" value="1"/>
</dbReference>
<dbReference type="GeneID" id="20341959"/>
<dbReference type="HOGENOM" id="CLU_024327_2_1_1"/>
<accession>J3NJS1</accession>
<keyword evidence="5" id="KW-0732">Signal</keyword>
<dbReference type="EnsemblFungi" id="EJT81523">
    <property type="protein sequence ID" value="EJT81523"/>
    <property type="gene ID" value="GGTG_01501"/>
</dbReference>
<evidence type="ECO:0000313" key="8">
    <source>
        <dbReference type="Proteomes" id="UP000006039"/>
    </source>
</evidence>
<dbReference type="AlphaFoldDB" id="J3NJS1"/>
<feature type="signal peptide" evidence="5">
    <location>
        <begin position="1"/>
        <end position="37"/>
    </location>
</feature>
<dbReference type="GO" id="GO:0005794">
    <property type="term" value="C:Golgi apparatus"/>
    <property type="evidence" value="ECO:0007669"/>
    <property type="project" value="TreeGrafter"/>
</dbReference>
<dbReference type="GO" id="GO:0006487">
    <property type="term" value="P:protein N-linked glycosylation"/>
    <property type="evidence" value="ECO:0007669"/>
    <property type="project" value="TreeGrafter"/>
</dbReference>
<dbReference type="PANTHER" id="PTHR31121">
    <property type="entry name" value="ALPHA-1,2 MANNOSYLTRANSFERASE KTR1"/>
    <property type="match status" value="1"/>
</dbReference>
<keyword evidence="8" id="KW-1185">Reference proteome</keyword>
<evidence type="ECO:0008006" key="9">
    <source>
        <dbReference type="Google" id="ProtNLM"/>
    </source>
</evidence>
<dbReference type="EMBL" id="GL385395">
    <property type="protein sequence ID" value="EJT81523.1"/>
    <property type="molecule type" value="Genomic_DNA"/>
</dbReference>
<reference evidence="6" key="3">
    <citation type="submission" date="2010-09" db="EMBL/GenBank/DDBJ databases">
        <title>Annotation of Gaeumannomyces graminis var. tritici R3-111a-1.</title>
        <authorList>
            <consortium name="The Broad Institute Genome Sequencing Platform"/>
            <person name="Ma L.-J."/>
            <person name="Dead R."/>
            <person name="Young S.K."/>
            <person name="Zeng Q."/>
            <person name="Gargeya S."/>
            <person name="Fitzgerald M."/>
            <person name="Haas B."/>
            <person name="Abouelleil A."/>
            <person name="Alvarado L."/>
            <person name="Arachchi H.M."/>
            <person name="Berlin A."/>
            <person name="Brown A."/>
            <person name="Chapman S.B."/>
            <person name="Chen Z."/>
            <person name="Dunbar C."/>
            <person name="Freedman E."/>
            <person name="Gearin G."/>
            <person name="Gellesch M."/>
            <person name="Goldberg J."/>
            <person name="Griggs A."/>
            <person name="Gujja S."/>
            <person name="Heiman D."/>
            <person name="Howarth C."/>
            <person name="Larson L."/>
            <person name="Lui A."/>
            <person name="MacDonald P.J.P."/>
            <person name="Mehta T."/>
            <person name="Montmayeur A."/>
            <person name="Murphy C."/>
            <person name="Neiman D."/>
            <person name="Pearson M."/>
            <person name="Priest M."/>
            <person name="Roberts A."/>
            <person name="Saif S."/>
            <person name="Shea T."/>
            <person name="Shenoy N."/>
            <person name="Sisk P."/>
            <person name="Stolte C."/>
            <person name="Sykes S."/>
            <person name="Yandava C."/>
            <person name="Wortman J."/>
            <person name="Nusbaum C."/>
            <person name="Birren B."/>
        </authorList>
    </citation>
    <scope>NUCLEOTIDE SEQUENCE</scope>
    <source>
        <strain evidence="6">R3-111a-1</strain>
    </source>
</reference>
<evidence type="ECO:0000313" key="6">
    <source>
        <dbReference type="EMBL" id="EJT81523.1"/>
    </source>
</evidence>
<name>J3NJS1_GAET3</name>